<dbReference type="CDD" id="cd08284">
    <property type="entry name" value="FDH_like_2"/>
    <property type="match status" value="1"/>
</dbReference>
<dbReference type="PANTHER" id="PTHR42813:SF2">
    <property type="entry name" value="DEHYDROGENASE, ZINC-CONTAINING, PUTATIVE (AFU_ORTHOLOGUE AFUA_2G02810)-RELATED"/>
    <property type="match status" value="1"/>
</dbReference>
<evidence type="ECO:0000259" key="6">
    <source>
        <dbReference type="SMART" id="SM00829"/>
    </source>
</evidence>
<keyword evidence="4" id="KW-0560">Oxidoreductase</keyword>
<protein>
    <submittedName>
        <fullName evidence="7">GroES-like protein</fullName>
    </submittedName>
</protein>
<dbReference type="GO" id="GO:0016491">
    <property type="term" value="F:oxidoreductase activity"/>
    <property type="evidence" value="ECO:0007669"/>
    <property type="project" value="UniProtKB-KW"/>
</dbReference>
<accession>A0AAJ0BZR4</accession>
<dbReference type="SUPFAM" id="SSF51735">
    <property type="entry name" value="NAD(P)-binding Rossmann-fold domains"/>
    <property type="match status" value="1"/>
</dbReference>
<organism evidence="7 8">
    <name type="scientific">Phialemonium atrogriseum</name>
    <dbReference type="NCBI Taxonomy" id="1093897"/>
    <lineage>
        <taxon>Eukaryota</taxon>
        <taxon>Fungi</taxon>
        <taxon>Dikarya</taxon>
        <taxon>Ascomycota</taxon>
        <taxon>Pezizomycotina</taxon>
        <taxon>Sordariomycetes</taxon>
        <taxon>Sordariomycetidae</taxon>
        <taxon>Cephalothecales</taxon>
        <taxon>Cephalothecaceae</taxon>
        <taxon>Phialemonium</taxon>
    </lineage>
</organism>
<dbReference type="Pfam" id="PF00107">
    <property type="entry name" value="ADH_zinc_N"/>
    <property type="match status" value="1"/>
</dbReference>
<comment type="caution">
    <text evidence="7">The sequence shown here is derived from an EMBL/GenBank/DDBJ whole genome shotgun (WGS) entry which is preliminary data.</text>
</comment>
<evidence type="ECO:0000256" key="4">
    <source>
        <dbReference type="ARBA" id="ARBA00023002"/>
    </source>
</evidence>
<dbReference type="InterPro" id="IPR002328">
    <property type="entry name" value="ADH_Zn_CS"/>
</dbReference>
<keyword evidence="3 5" id="KW-0862">Zinc</keyword>
<dbReference type="InterPro" id="IPR013149">
    <property type="entry name" value="ADH-like_C"/>
</dbReference>
<dbReference type="EMBL" id="MU839013">
    <property type="protein sequence ID" value="KAK1766057.1"/>
    <property type="molecule type" value="Genomic_DNA"/>
</dbReference>
<dbReference type="SUPFAM" id="SSF50129">
    <property type="entry name" value="GroES-like"/>
    <property type="match status" value="1"/>
</dbReference>
<dbReference type="SMART" id="SM00829">
    <property type="entry name" value="PKS_ER"/>
    <property type="match status" value="1"/>
</dbReference>
<sequence>MKAIVFHGPGDVRLEERQKPVLKDETDAIVKVETAGLCGSELHMYRGHQETKPGHIMGHEFIGIVESVGPKVKTFKPGDKVVSVFAAVCQTCWFCQHGLGNRCSNSLAFGTQQLDGGQAEYVRVPFADGTLHHKPAGLDDSLLIMMCDIFPTGYYGAARATSFLSQPLLPGTTIGTRDLASAVFVVLGCGPVGLCALLTAKTQGAGTVFAVDAVDDRLEQASDMGGIPLKLGRDDVVQVVREATGGRGADAVVEVVGNKAALRSAFELVRVCGVISSLGFHHGEVPFTANEAYQKNVTVSFGRAAISSLFDEALECLDKNRKHVATIVSHEMPLDKACHGYEIFEKYQARKVVFKP</sequence>
<comment type="similarity">
    <text evidence="5">Belongs to the zinc-containing alcohol dehydrogenase family.</text>
</comment>
<name>A0AAJ0BZR4_9PEZI</name>
<proteinExistence type="inferred from homology"/>
<dbReference type="PANTHER" id="PTHR42813">
    <property type="entry name" value="ZINC-TYPE ALCOHOL DEHYDROGENASE-LIKE"/>
    <property type="match status" value="1"/>
</dbReference>
<dbReference type="GeneID" id="85311544"/>
<dbReference type="Pfam" id="PF08240">
    <property type="entry name" value="ADH_N"/>
    <property type="match status" value="1"/>
</dbReference>
<dbReference type="AlphaFoldDB" id="A0AAJ0BZR4"/>
<dbReference type="PROSITE" id="PS00059">
    <property type="entry name" value="ADH_ZINC"/>
    <property type="match status" value="1"/>
</dbReference>
<evidence type="ECO:0000256" key="2">
    <source>
        <dbReference type="ARBA" id="ARBA00022723"/>
    </source>
</evidence>
<dbReference type="Gene3D" id="3.40.50.720">
    <property type="entry name" value="NAD(P)-binding Rossmann-like Domain"/>
    <property type="match status" value="1"/>
</dbReference>
<dbReference type="Proteomes" id="UP001244011">
    <property type="component" value="Unassembled WGS sequence"/>
</dbReference>
<keyword evidence="2 5" id="KW-0479">Metal-binding</keyword>
<dbReference type="GO" id="GO:0008270">
    <property type="term" value="F:zinc ion binding"/>
    <property type="evidence" value="ECO:0007669"/>
    <property type="project" value="InterPro"/>
</dbReference>
<comment type="cofactor">
    <cofactor evidence="1 5">
        <name>Zn(2+)</name>
        <dbReference type="ChEBI" id="CHEBI:29105"/>
    </cofactor>
</comment>
<evidence type="ECO:0000313" key="8">
    <source>
        <dbReference type="Proteomes" id="UP001244011"/>
    </source>
</evidence>
<reference evidence="7" key="1">
    <citation type="submission" date="2023-06" db="EMBL/GenBank/DDBJ databases">
        <title>Genome-scale phylogeny and comparative genomics of the fungal order Sordariales.</title>
        <authorList>
            <consortium name="Lawrence Berkeley National Laboratory"/>
            <person name="Hensen N."/>
            <person name="Bonometti L."/>
            <person name="Westerberg I."/>
            <person name="Brannstrom I.O."/>
            <person name="Guillou S."/>
            <person name="Cros-Aarteil S."/>
            <person name="Calhoun S."/>
            <person name="Haridas S."/>
            <person name="Kuo A."/>
            <person name="Mondo S."/>
            <person name="Pangilinan J."/>
            <person name="Riley R."/>
            <person name="Labutti K."/>
            <person name="Andreopoulos B."/>
            <person name="Lipzen A."/>
            <person name="Chen C."/>
            <person name="Yanf M."/>
            <person name="Daum C."/>
            <person name="Ng V."/>
            <person name="Clum A."/>
            <person name="Steindorff A."/>
            <person name="Ohm R."/>
            <person name="Martin F."/>
            <person name="Silar P."/>
            <person name="Natvig D."/>
            <person name="Lalanne C."/>
            <person name="Gautier V."/>
            <person name="Ament-Velasquez S.L."/>
            <person name="Kruys A."/>
            <person name="Hutchinson M.I."/>
            <person name="Powell A.J."/>
            <person name="Barry K."/>
            <person name="Miller A.N."/>
            <person name="Grigoriev I.V."/>
            <person name="Debuchy R."/>
            <person name="Gladieux P."/>
            <person name="Thoren M.H."/>
            <person name="Johannesson H."/>
        </authorList>
    </citation>
    <scope>NUCLEOTIDE SEQUENCE</scope>
    <source>
        <strain evidence="7">8032-3</strain>
    </source>
</reference>
<dbReference type="Gene3D" id="3.90.180.10">
    <property type="entry name" value="Medium-chain alcohol dehydrogenases, catalytic domain"/>
    <property type="match status" value="1"/>
</dbReference>
<dbReference type="InterPro" id="IPR036291">
    <property type="entry name" value="NAD(P)-bd_dom_sf"/>
</dbReference>
<evidence type="ECO:0000256" key="1">
    <source>
        <dbReference type="ARBA" id="ARBA00001947"/>
    </source>
</evidence>
<gene>
    <name evidence="7" type="ORF">QBC33DRAFT_543236</name>
</gene>
<dbReference type="InterPro" id="IPR013154">
    <property type="entry name" value="ADH-like_N"/>
</dbReference>
<evidence type="ECO:0000256" key="5">
    <source>
        <dbReference type="RuleBase" id="RU361277"/>
    </source>
</evidence>
<evidence type="ECO:0000256" key="3">
    <source>
        <dbReference type="ARBA" id="ARBA00022833"/>
    </source>
</evidence>
<keyword evidence="8" id="KW-1185">Reference proteome</keyword>
<dbReference type="InterPro" id="IPR020843">
    <property type="entry name" value="ER"/>
</dbReference>
<dbReference type="InterPro" id="IPR011032">
    <property type="entry name" value="GroES-like_sf"/>
</dbReference>
<dbReference type="RefSeq" id="XP_060282270.1">
    <property type="nucleotide sequence ID" value="XM_060428357.1"/>
</dbReference>
<feature type="domain" description="Enoyl reductase (ER)" evidence="6">
    <location>
        <begin position="8"/>
        <end position="354"/>
    </location>
</feature>
<evidence type="ECO:0000313" key="7">
    <source>
        <dbReference type="EMBL" id="KAK1766057.1"/>
    </source>
</evidence>